<dbReference type="Pfam" id="PF01575">
    <property type="entry name" value="MaoC_dehydratas"/>
    <property type="match status" value="1"/>
</dbReference>
<gene>
    <name evidence="2" type="ORF">METZ01_LOCUS44707</name>
</gene>
<dbReference type="AlphaFoldDB" id="A0A381RSJ7"/>
<sequence length="157" mass="17073">MQEISFNDIDGLNAAAGEEWGPWGPEYEMTQERINDFADLTGDHQWIHVDIERANAGPFGGPIAHGFFTLSLVPMLSAMLDEDGMRISGAKNAVNYGGDRLRFLAPVPAGSTVHARSRISEAREHKHGTLVATQIAIHVKGADVPSVLYDSLTLYQG</sequence>
<dbReference type="PANTHER" id="PTHR42993">
    <property type="entry name" value="MAOC-LIKE DEHYDRATASE DOMAIN-CONTAINING PROTEIN"/>
    <property type="match status" value="1"/>
</dbReference>
<dbReference type="Gene3D" id="3.10.129.10">
    <property type="entry name" value="Hotdog Thioesterase"/>
    <property type="match status" value="1"/>
</dbReference>
<dbReference type="PANTHER" id="PTHR42993:SF1">
    <property type="entry name" value="MAOC-LIKE DEHYDRATASE DOMAIN-CONTAINING PROTEIN"/>
    <property type="match status" value="1"/>
</dbReference>
<evidence type="ECO:0000313" key="2">
    <source>
        <dbReference type="EMBL" id="SUZ91853.1"/>
    </source>
</evidence>
<evidence type="ECO:0000259" key="1">
    <source>
        <dbReference type="Pfam" id="PF01575"/>
    </source>
</evidence>
<organism evidence="2">
    <name type="scientific">marine metagenome</name>
    <dbReference type="NCBI Taxonomy" id="408172"/>
    <lineage>
        <taxon>unclassified sequences</taxon>
        <taxon>metagenomes</taxon>
        <taxon>ecological metagenomes</taxon>
    </lineage>
</organism>
<reference evidence="2" key="1">
    <citation type="submission" date="2018-05" db="EMBL/GenBank/DDBJ databases">
        <authorList>
            <person name="Lanie J.A."/>
            <person name="Ng W.-L."/>
            <person name="Kazmierczak K.M."/>
            <person name="Andrzejewski T.M."/>
            <person name="Davidsen T.M."/>
            <person name="Wayne K.J."/>
            <person name="Tettelin H."/>
            <person name="Glass J.I."/>
            <person name="Rusch D."/>
            <person name="Podicherti R."/>
            <person name="Tsui H.-C.T."/>
            <person name="Winkler M.E."/>
        </authorList>
    </citation>
    <scope>NUCLEOTIDE SEQUENCE</scope>
</reference>
<dbReference type="InterPro" id="IPR002539">
    <property type="entry name" value="MaoC-like_dom"/>
</dbReference>
<name>A0A381RSJ7_9ZZZZ</name>
<protein>
    <recommendedName>
        <fullName evidence="1">MaoC-like domain-containing protein</fullName>
    </recommendedName>
</protein>
<dbReference type="InterPro" id="IPR029069">
    <property type="entry name" value="HotDog_dom_sf"/>
</dbReference>
<dbReference type="SUPFAM" id="SSF54637">
    <property type="entry name" value="Thioesterase/thiol ester dehydrase-isomerase"/>
    <property type="match status" value="1"/>
</dbReference>
<dbReference type="CDD" id="cd03450">
    <property type="entry name" value="NodN"/>
    <property type="match status" value="1"/>
</dbReference>
<accession>A0A381RSJ7</accession>
<feature type="domain" description="MaoC-like" evidence="1">
    <location>
        <begin position="26"/>
        <end position="134"/>
    </location>
</feature>
<dbReference type="InterPro" id="IPR039375">
    <property type="entry name" value="NodN-like"/>
</dbReference>
<dbReference type="EMBL" id="UINC01002011">
    <property type="protein sequence ID" value="SUZ91853.1"/>
    <property type="molecule type" value="Genomic_DNA"/>
</dbReference>
<proteinExistence type="predicted"/>